<evidence type="ECO:0000313" key="1">
    <source>
        <dbReference type="EMBL" id="WTU39500.1"/>
    </source>
</evidence>
<evidence type="ECO:0008006" key="2">
    <source>
        <dbReference type="Google" id="ProtNLM"/>
    </source>
</evidence>
<name>A0AAU2GWH5_9ACTN</name>
<protein>
    <recommendedName>
        <fullName evidence="2">Nucleotidyltransferase</fullName>
    </recommendedName>
</protein>
<sequence length="292" mass="32385">MATTTAGAFDEFNTKVTPTNDTWDKVYKRRDAVVTSLKSAFPSTSNVQYQSTKIIGSLGRNTASNPVADIDLMTHLHVDDALWTDSYQKSSTDFLYRVRRSLNNASAVRKIGARGQAVRLFYADGLVVDVAAVVKYDTGGYGIPDGSGGWLTTDPVKHETYLNERNNALGGNLKKVIRFAKKWNEAHSSRLASFHLEMLVARTFSSLGSNSRTALRLFFDYNHNYLSVQDPAGYSGDLSSNLSWASRTAINDSLAKARDRADLAIEAENRGDHREAIRLWRIILGDDFPTYG</sequence>
<dbReference type="AlphaFoldDB" id="A0AAU2GWH5"/>
<dbReference type="EMBL" id="CP108253">
    <property type="protein sequence ID" value="WTU39500.1"/>
    <property type="molecule type" value="Genomic_DNA"/>
</dbReference>
<dbReference type="SUPFAM" id="SSF81301">
    <property type="entry name" value="Nucleotidyltransferase"/>
    <property type="match status" value="1"/>
</dbReference>
<gene>
    <name evidence="1" type="ORF">OHV25_07900</name>
</gene>
<organism evidence="1">
    <name type="scientific">Streptomyces sp. NBC_00060</name>
    <dbReference type="NCBI Taxonomy" id="2975636"/>
    <lineage>
        <taxon>Bacteria</taxon>
        <taxon>Bacillati</taxon>
        <taxon>Actinomycetota</taxon>
        <taxon>Actinomycetes</taxon>
        <taxon>Kitasatosporales</taxon>
        <taxon>Streptomycetaceae</taxon>
        <taxon>Streptomyces</taxon>
    </lineage>
</organism>
<reference evidence="1" key="1">
    <citation type="submission" date="2022-10" db="EMBL/GenBank/DDBJ databases">
        <title>The complete genomes of actinobacterial strains from the NBC collection.</title>
        <authorList>
            <person name="Joergensen T.S."/>
            <person name="Alvarez Arevalo M."/>
            <person name="Sterndorff E.B."/>
            <person name="Faurdal D."/>
            <person name="Vuksanovic O."/>
            <person name="Mourched A.-S."/>
            <person name="Charusanti P."/>
            <person name="Shaw S."/>
            <person name="Blin K."/>
            <person name="Weber T."/>
        </authorList>
    </citation>
    <scope>NUCLEOTIDE SEQUENCE</scope>
    <source>
        <strain evidence="1">NBC_00060</strain>
    </source>
</reference>
<dbReference type="InterPro" id="IPR043519">
    <property type="entry name" value="NT_sf"/>
</dbReference>
<accession>A0AAU2GWH5</accession>
<proteinExistence type="predicted"/>
<dbReference type="Pfam" id="PF18144">
    <property type="entry name" value="SMODS"/>
    <property type="match status" value="1"/>
</dbReference>